<evidence type="ECO:0000313" key="2">
    <source>
        <dbReference type="WBParaSite" id="RSKR_0000011200.1"/>
    </source>
</evidence>
<proteinExistence type="predicted"/>
<name>A0AC35TFW0_9BILA</name>
<dbReference type="WBParaSite" id="RSKR_0000011200.1">
    <property type="protein sequence ID" value="RSKR_0000011200.1"/>
    <property type="gene ID" value="RSKR_0000011200"/>
</dbReference>
<accession>A0AC35TFW0</accession>
<evidence type="ECO:0000313" key="1">
    <source>
        <dbReference type="Proteomes" id="UP000095286"/>
    </source>
</evidence>
<protein>
    <submittedName>
        <fullName evidence="2">DNA-directed RNA polymerase</fullName>
    </submittedName>
</protein>
<sequence>MYRECVKDAKRINLLAECVVNVLNVRDRMVKDGTLKLEVEEKYPKLRYYDLKKRKRIHIPIWQSRIKRNNLLYHFGTKTRFVNVPINEDLEKIRLQELKLPFNLRNLKRLERYQKMSKHVKEYCESISKTNEKMLTQFSNPIKMKIKEASESEKSVSTMLEEIVSFIKGLASSNKYSFLSPRLFNIVPGCVNKCKNRFLSPSMFSFHKDDGILPLPDVMSNVFSNSEDTNLWLNFLIEISGASDSLHRAVNKLGPKMLEMEEQIYPTILSMQRMEDKINGITDSYDHVQKNEIERKGYTFMNEDQAKLLYSDKGAPKLDTKISDLVKMTKEELELRIEKDIRLLAQIKDDRHIAEKEDTKQIYKKIYTQGSIGNMDNINGVNKIDTAKRLKEINGKNSISGMVGSSYRHSRLKRDETDPEAEHSEKGIHFLTLAPFAFYNRIEKAVTLELVTLSPHAFLFELMSSEALSFHTLSPRAFVASLLTPTALIGRVLSPGAFRFELLSPRFLTLWVLSPEAGNLNQETAEQVLILLFVLGIIEILTPKFMDLKILSGERGIIQILSPRILSSHIYSPATDGILILSPSILSPGIGSEESQFIEVLSPHILSNFRSLGPLPYNTFTYRWQ</sequence>
<organism evidence="1 2">
    <name type="scientific">Rhabditophanes sp. KR3021</name>
    <dbReference type="NCBI Taxonomy" id="114890"/>
    <lineage>
        <taxon>Eukaryota</taxon>
        <taxon>Metazoa</taxon>
        <taxon>Ecdysozoa</taxon>
        <taxon>Nematoda</taxon>
        <taxon>Chromadorea</taxon>
        <taxon>Rhabditida</taxon>
        <taxon>Tylenchina</taxon>
        <taxon>Panagrolaimomorpha</taxon>
        <taxon>Strongyloidoidea</taxon>
        <taxon>Alloionematidae</taxon>
        <taxon>Rhabditophanes</taxon>
    </lineage>
</organism>
<dbReference type="Proteomes" id="UP000095286">
    <property type="component" value="Unplaced"/>
</dbReference>
<reference evidence="2" key="1">
    <citation type="submission" date="2016-11" db="UniProtKB">
        <authorList>
            <consortium name="WormBaseParasite"/>
        </authorList>
    </citation>
    <scope>IDENTIFICATION</scope>
    <source>
        <strain evidence="2">KR3021</strain>
    </source>
</reference>